<sequence length="412" mass="46448">MKKLTLLFLLLPFIGLAQEKGTHFEHGLSWQQVKEKAKKENKYLFVDCFTTWCGPCKYMASTIFPQEKVGTFFNKNFVNVKIQFDKTKDDNEEVKAWYADAESMSKEFNVRAYPTFLIFSPDGQLVHRIVGGGEADDFIARAEKALKPETQYYTLLKKYEAGKSTPEELRQLAMTAAGAYDQENSDKVSAAYLNTQTNLYTKENLEFLGLFTNNSKSKGFQLMLKEPAKVDATLGKGKANETVGRVILSEEIYPHLRKPNANIDSLIAVATAKYPTVDISKSTDLLKVQVYQGAKAWDKFQTAVLAYMKKYGTEVNPQMLNSFAWTVFENCKDPDCVASALAWSKRSVDATQEKEPAFLDTYANLLYKLGKKDEAIAMQQKAVNLVAAAEKPQYQGTLDKMKKGEKIESKVE</sequence>
<comment type="caution">
    <text evidence="4">The sequence shown here is derived from an EMBL/GenBank/DDBJ whole genome shotgun (WGS) entry which is preliminary data.</text>
</comment>
<dbReference type="OrthoDB" id="120730at2"/>
<evidence type="ECO:0000256" key="1">
    <source>
        <dbReference type="ARBA" id="ARBA00023284"/>
    </source>
</evidence>
<dbReference type="AlphaFoldDB" id="A0A4U1CFJ6"/>
<evidence type="ECO:0000313" key="5">
    <source>
        <dbReference type="Proteomes" id="UP000307244"/>
    </source>
</evidence>
<dbReference type="EMBL" id="SWBQ01000005">
    <property type="protein sequence ID" value="TKC04383.1"/>
    <property type="molecule type" value="Genomic_DNA"/>
</dbReference>
<dbReference type="Proteomes" id="UP000307244">
    <property type="component" value="Unassembled WGS sequence"/>
</dbReference>
<feature type="chain" id="PRO_5020538968" evidence="2">
    <location>
        <begin position="18"/>
        <end position="412"/>
    </location>
</feature>
<dbReference type="Pfam" id="PF13098">
    <property type="entry name" value="Thioredoxin_2"/>
    <property type="match status" value="1"/>
</dbReference>
<protein>
    <submittedName>
        <fullName evidence="4">DUF255 domain-containing protein</fullName>
    </submittedName>
</protein>
<evidence type="ECO:0000259" key="3">
    <source>
        <dbReference type="PROSITE" id="PS51352"/>
    </source>
</evidence>
<organism evidence="4 5">
    <name type="scientific">Pedobacter frigoris</name>
    <dbReference type="NCBI Taxonomy" id="2571272"/>
    <lineage>
        <taxon>Bacteria</taxon>
        <taxon>Pseudomonadati</taxon>
        <taxon>Bacteroidota</taxon>
        <taxon>Sphingobacteriia</taxon>
        <taxon>Sphingobacteriales</taxon>
        <taxon>Sphingobacteriaceae</taxon>
        <taxon>Pedobacter</taxon>
    </lineage>
</organism>
<dbReference type="InterPro" id="IPR017937">
    <property type="entry name" value="Thioredoxin_CS"/>
</dbReference>
<dbReference type="InterPro" id="IPR036249">
    <property type="entry name" value="Thioredoxin-like_sf"/>
</dbReference>
<dbReference type="PROSITE" id="PS51352">
    <property type="entry name" value="THIOREDOXIN_2"/>
    <property type="match status" value="1"/>
</dbReference>
<dbReference type="RefSeq" id="WP_136837376.1">
    <property type="nucleotide sequence ID" value="NZ_SWBQ01000005.1"/>
</dbReference>
<reference evidence="4 5" key="1">
    <citation type="submission" date="2019-04" db="EMBL/GenBank/DDBJ databases">
        <title>Pedobacter sp. RP-3-15 sp. nov., isolated from Arctic soil.</title>
        <authorList>
            <person name="Dahal R.H."/>
            <person name="Kim D.-U."/>
        </authorList>
    </citation>
    <scope>NUCLEOTIDE SEQUENCE [LARGE SCALE GENOMIC DNA]</scope>
    <source>
        <strain evidence="4 5">RP-3-15</strain>
    </source>
</reference>
<evidence type="ECO:0000313" key="4">
    <source>
        <dbReference type="EMBL" id="TKC04383.1"/>
    </source>
</evidence>
<dbReference type="InterPro" id="IPR012336">
    <property type="entry name" value="Thioredoxin-like_fold"/>
</dbReference>
<keyword evidence="2" id="KW-0732">Signal</keyword>
<keyword evidence="1" id="KW-0676">Redox-active center</keyword>
<dbReference type="SUPFAM" id="SSF52833">
    <property type="entry name" value="Thioredoxin-like"/>
    <property type="match status" value="1"/>
</dbReference>
<feature type="signal peptide" evidence="2">
    <location>
        <begin position="1"/>
        <end position="17"/>
    </location>
</feature>
<evidence type="ECO:0000256" key="2">
    <source>
        <dbReference type="SAM" id="SignalP"/>
    </source>
</evidence>
<dbReference type="InterPro" id="IPR013766">
    <property type="entry name" value="Thioredoxin_domain"/>
</dbReference>
<dbReference type="Gene3D" id="3.40.30.10">
    <property type="entry name" value="Glutaredoxin"/>
    <property type="match status" value="1"/>
</dbReference>
<gene>
    <name evidence="4" type="ORF">FA047_17520</name>
</gene>
<feature type="domain" description="Thioredoxin" evidence="3">
    <location>
        <begin position="5"/>
        <end position="147"/>
    </location>
</feature>
<keyword evidence="5" id="KW-1185">Reference proteome</keyword>
<name>A0A4U1CFJ6_9SPHI</name>
<dbReference type="PROSITE" id="PS00194">
    <property type="entry name" value="THIOREDOXIN_1"/>
    <property type="match status" value="1"/>
</dbReference>
<proteinExistence type="predicted"/>
<accession>A0A4U1CFJ6</accession>